<feature type="transmembrane region" description="Helical" evidence="4">
    <location>
        <begin position="294"/>
        <end position="315"/>
    </location>
</feature>
<dbReference type="SUPFAM" id="SSF103473">
    <property type="entry name" value="MFS general substrate transporter"/>
    <property type="match status" value="1"/>
</dbReference>
<feature type="transmembrane region" description="Helical" evidence="4">
    <location>
        <begin position="321"/>
        <end position="344"/>
    </location>
</feature>
<feature type="domain" description="Major facilitator superfamily (MFS) profile" evidence="5">
    <location>
        <begin position="23"/>
        <end position="412"/>
    </location>
</feature>
<dbReference type="GO" id="GO:0022857">
    <property type="term" value="F:transmembrane transporter activity"/>
    <property type="evidence" value="ECO:0007669"/>
    <property type="project" value="InterPro"/>
</dbReference>
<keyword evidence="3 4" id="KW-0472">Membrane</keyword>
<dbReference type="Gene3D" id="1.20.1250.20">
    <property type="entry name" value="MFS general substrate transporter like domains"/>
    <property type="match status" value="2"/>
</dbReference>
<dbReference type="InterPro" id="IPR036259">
    <property type="entry name" value="MFS_trans_sf"/>
</dbReference>
<feature type="transmembrane region" description="Helical" evidence="4">
    <location>
        <begin position="146"/>
        <end position="166"/>
    </location>
</feature>
<dbReference type="Pfam" id="PF07690">
    <property type="entry name" value="MFS_1"/>
    <property type="match status" value="1"/>
</dbReference>
<evidence type="ECO:0000313" key="6">
    <source>
        <dbReference type="EMBL" id="PQA58268.1"/>
    </source>
</evidence>
<evidence type="ECO:0000256" key="2">
    <source>
        <dbReference type="ARBA" id="ARBA00022989"/>
    </source>
</evidence>
<sequence>MNQTSTLTDTSDTSHQQYPWLIAVSGLFILITINGLTTSSLSVFDEVVQREFHLSRSVLKSRETVTYAVSALFILLSGWLIDRIGVKKLLLSGLTLMTLALGGYGFARNLTDLYILHVLLGLAYVSAGSVAVVILVSSWFQKKRGLALGITLAGTSLGSAIFPPLLTNLIHTHGWREAFHWLSFVPLVLFVYTAVVVHSTPETAGMQPYGRGATEEPLVKEGRTYAEALRTPLFWLIALCGFLSFLGIVGLVSNLFLQLRSVGFDSGQAAWTLSLYFTLALVGKFLISWISDLVSLYPLFTGCLLGLMVGAVGLASLTPSLIIPSVGLAALSWGGVFTLYNVLIVRSFGLKAAGKINGTISLFENCGSLLGPLVMGWLFETSGSYQQALYLTAGVFGLTAFLSLFFFRRAPKAYVS</sequence>
<keyword evidence="7" id="KW-1185">Reference proteome</keyword>
<dbReference type="PANTHER" id="PTHR11360">
    <property type="entry name" value="MONOCARBOXYLATE TRANSPORTER"/>
    <property type="match status" value="1"/>
</dbReference>
<comment type="caution">
    <text evidence="6">The sequence shown here is derived from an EMBL/GenBank/DDBJ whole genome shotgun (WGS) entry which is preliminary data.</text>
</comment>
<dbReference type="InterPro" id="IPR011701">
    <property type="entry name" value="MFS"/>
</dbReference>
<dbReference type="InterPro" id="IPR050327">
    <property type="entry name" value="Proton-linked_MCT"/>
</dbReference>
<protein>
    <recommendedName>
        <fullName evidence="5">Major facilitator superfamily (MFS) profile domain-containing protein</fullName>
    </recommendedName>
</protein>
<evidence type="ECO:0000256" key="4">
    <source>
        <dbReference type="SAM" id="Phobius"/>
    </source>
</evidence>
<proteinExistence type="predicted"/>
<feature type="transmembrane region" description="Helical" evidence="4">
    <location>
        <begin position="356"/>
        <end position="379"/>
    </location>
</feature>
<keyword evidence="1 4" id="KW-0812">Transmembrane</keyword>
<feature type="transmembrane region" description="Helical" evidence="4">
    <location>
        <begin position="64"/>
        <end position="82"/>
    </location>
</feature>
<dbReference type="AlphaFoldDB" id="A0A2S7IKW2"/>
<evidence type="ECO:0000259" key="5">
    <source>
        <dbReference type="PROSITE" id="PS50850"/>
    </source>
</evidence>
<dbReference type="EMBL" id="PTRA01000001">
    <property type="protein sequence ID" value="PQA58268.1"/>
    <property type="molecule type" value="Genomic_DNA"/>
</dbReference>
<evidence type="ECO:0000256" key="3">
    <source>
        <dbReference type="ARBA" id="ARBA00023136"/>
    </source>
</evidence>
<feature type="transmembrane region" description="Helical" evidence="4">
    <location>
        <begin position="385"/>
        <end position="407"/>
    </location>
</feature>
<evidence type="ECO:0000256" key="1">
    <source>
        <dbReference type="ARBA" id="ARBA00022692"/>
    </source>
</evidence>
<evidence type="ECO:0000313" key="7">
    <source>
        <dbReference type="Proteomes" id="UP000239590"/>
    </source>
</evidence>
<dbReference type="OrthoDB" id="182417at2"/>
<organism evidence="6 7">
    <name type="scientific">Siphonobacter curvatus</name>
    <dbReference type="NCBI Taxonomy" id="2094562"/>
    <lineage>
        <taxon>Bacteria</taxon>
        <taxon>Pseudomonadati</taxon>
        <taxon>Bacteroidota</taxon>
        <taxon>Cytophagia</taxon>
        <taxon>Cytophagales</taxon>
        <taxon>Cytophagaceae</taxon>
        <taxon>Siphonobacter</taxon>
    </lineage>
</organism>
<feature type="transmembrane region" description="Helical" evidence="4">
    <location>
        <begin position="113"/>
        <end position="139"/>
    </location>
</feature>
<dbReference type="InterPro" id="IPR020846">
    <property type="entry name" value="MFS_dom"/>
</dbReference>
<feature type="transmembrane region" description="Helical" evidence="4">
    <location>
        <begin position="20"/>
        <end position="44"/>
    </location>
</feature>
<dbReference type="RefSeq" id="WP_104709497.1">
    <property type="nucleotide sequence ID" value="NZ_PTRA01000001.1"/>
</dbReference>
<reference evidence="7" key="1">
    <citation type="submission" date="2018-02" db="EMBL/GenBank/DDBJ databases">
        <title>Genome sequencing of Solimonas sp. HR-BB.</title>
        <authorList>
            <person name="Lee Y."/>
            <person name="Jeon C.O."/>
        </authorList>
    </citation>
    <scope>NUCLEOTIDE SEQUENCE [LARGE SCALE GENOMIC DNA]</scope>
    <source>
        <strain evidence="7">HR-U</strain>
    </source>
</reference>
<dbReference type="PROSITE" id="PS50850">
    <property type="entry name" value="MFS"/>
    <property type="match status" value="1"/>
</dbReference>
<feature type="transmembrane region" description="Helical" evidence="4">
    <location>
        <begin position="269"/>
        <end position="287"/>
    </location>
</feature>
<feature type="transmembrane region" description="Helical" evidence="4">
    <location>
        <begin position="178"/>
        <end position="197"/>
    </location>
</feature>
<dbReference type="PANTHER" id="PTHR11360:SF284">
    <property type="entry name" value="EG:103B4.3 PROTEIN-RELATED"/>
    <property type="match status" value="1"/>
</dbReference>
<feature type="transmembrane region" description="Helical" evidence="4">
    <location>
        <begin position="89"/>
        <end position="107"/>
    </location>
</feature>
<name>A0A2S7IKW2_9BACT</name>
<keyword evidence="2 4" id="KW-1133">Transmembrane helix</keyword>
<gene>
    <name evidence="6" type="ORF">C5O19_00895</name>
</gene>
<dbReference type="Proteomes" id="UP000239590">
    <property type="component" value="Unassembled WGS sequence"/>
</dbReference>
<feature type="transmembrane region" description="Helical" evidence="4">
    <location>
        <begin position="233"/>
        <end position="257"/>
    </location>
</feature>
<accession>A0A2S7IKW2</accession>